<dbReference type="GeneID" id="66870192"/>
<evidence type="ECO:0000313" key="12">
    <source>
        <dbReference type="EMBL" id="KNE21002.1"/>
    </source>
</evidence>
<dbReference type="PANTHER" id="PTHR23090:SF7">
    <property type="entry name" value="NH(3)-DEPENDENT NAD(+) SYNTHETASE"/>
    <property type="match status" value="1"/>
</dbReference>
<comment type="pathway">
    <text evidence="8">Cofactor biosynthesis; NAD(+) biosynthesis; NAD(+) from deamido-NAD(+) (ammonia route): step 1/1.</text>
</comment>
<reference evidence="13" key="1">
    <citation type="submission" date="2015-07" db="EMBL/GenBank/DDBJ databases">
        <title>Fjat-10053 dsm26.</title>
        <authorList>
            <person name="Liu B."/>
            <person name="Wang J."/>
            <person name="Zhu Y."/>
            <person name="Liu G."/>
            <person name="Chen Q."/>
            <person name="Chen Z."/>
            <person name="Lan J."/>
            <person name="Che J."/>
            <person name="Ge C."/>
            <person name="Shi H."/>
            <person name="Pan Z."/>
            <person name="Liu X."/>
        </authorList>
    </citation>
    <scope>NUCLEOTIDE SEQUENCE [LARGE SCALE GENOMIC DNA]</scope>
    <source>
        <strain evidence="13">DSM 26</strain>
    </source>
</reference>
<dbReference type="EMBL" id="LGTO01000007">
    <property type="protein sequence ID" value="KNE21002.1"/>
    <property type="molecule type" value="Genomic_DNA"/>
</dbReference>
<evidence type="ECO:0000256" key="2">
    <source>
        <dbReference type="ARBA" id="ARBA00022598"/>
    </source>
</evidence>
<evidence type="ECO:0000259" key="11">
    <source>
        <dbReference type="Pfam" id="PF02540"/>
    </source>
</evidence>
<comment type="similarity">
    <text evidence="1 8 9">Belongs to the NAD synthetase family.</text>
</comment>
<dbReference type="GO" id="GO:0009435">
    <property type="term" value="P:NAD+ biosynthetic process"/>
    <property type="evidence" value="ECO:0007669"/>
    <property type="project" value="UniProtKB-UniRule"/>
</dbReference>
<evidence type="ECO:0000313" key="13">
    <source>
        <dbReference type="Proteomes" id="UP000036780"/>
    </source>
</evidence>
<keyword evidence="6 8" id="KW-0460">Magnesium</keyword>
<proteinExistence type="inferred from homology"/>
<dbReference type="SUPFAM" id="SSF52402">
    <property type="entry name" value="Adenine nucleotide alpha hydrolases-like"/>
    <property type="match status" value="1"/>
</dbReference>
<feature type="binding site" evidence="8">
    <location>
        <position position="158"/>
    </location>
    <ligand>
        <name>deamido-NAD(+)</name>
        <dbReference type="ChEBI" id="CHEBI:58437"/>
        <note>ligand shared between two neighboring subunits</note>
    </ligand>
</feature>
<dbReference type="EC" id="6.3.1.5" evidence="8 10"/>
<dbReference type="InterPro" id="IPR022310">
    <property type="entry name" value="NAD/GMP_synthase"/>
</dbReference>
<dbReference type="InterPro" id="IPR014729">
    <property type="entry name" value="Rossmann-like_a/b/a_fold"/>
</dbReference>
<sequence>MQKEVESIVSWLQMQVEKTGVEGLVVGISGGIDSAVVAALIKKACPENSLGVIMPIHTSEGSLKDAEAVVQACGIDHITIDLTETRDNMYNVIQSKLETNHMYQEKNEQMAKANLSARLRMSTLYTIATNHNYLVVGTDNAAEWYTGYFTKYGDGGVDILPIVEFTKGEVKELAAYLNIPSSVLNKQPSADLWEGQSDEKEMGIRYATIDAYLKGEDVPKAEREKIEMMHRRTAHKRETLPSFSRKK</sequence>
<organism evidence="12 13">
    <name type="scientific">Virgibacillus pantothenticus</name>
    <dbReference type="NCBI Taxonomy" id="1473"/>
    <lineage>
        <taxon>Bacteria</taxon>
        <taxon>Bacillati</taxon>
        <taxon>Bacillota</taxon>
        <taxon>Bacilli</taxon>
        <taxon>Bacillales</taxon>
        <taxon>Bacillaceae</taxon>
        <taxon>Virgibacillus</taxon>
    </lineage>
</organism>
<comment type="caution">
    <text evidence="12">The sequence shown here is derived from an EMBL/GenBank/DDBJ whole genome shotgun (WGS) entry which is preliminary data.</text>
</comment>
<keyword evidence="3 8" id="KW-0479">Metal-binding</keyword>
<dbReference type="AlphaFoldDB" id="A0A0L0QQX7"/>
<feature type="binding site" description="in other chain" evidence="8">
    <location>
        <position position="151"/>
    </location>
    <ligand>
        <name>deamido-NAD(+)</name>
        <dbReference type="ChEBI" id="CHEBI:58437"/>
        <note>ligand shared between two neighboring subunits</note>
    </ligand>
</feature>
<accession>A0A0L0QQX7</accession>
<evidence type="ECO:0000256" key="1">
    <source>
        <dbReference type="ARBA" id="ARBA00005859"/>
    </source>
</evidence>
<dbReference type="InterPro" id="IPR003694">
    <property type="entry name" value="NAD_synthase"/>
</dbReference>
<keyword evidence="4 8" id="KW-0547">Nucleotide-binding</keyword>
<protein>
    <recommendedName>
        <fullName evidence="8 10">NH(3)-dependent NAD(+) synthetase</fullName>
        <ecNumber evidence="8 10">6.3.1.5</ecNumber>
    </recommendedName>
</protein>
<evidence type="ECO:0000256" key="5">
    <source>
        <dbReference type="ARBA" id="ARBA00022840"/>
    </source>
</evidence>
<dbReference type="GO" id="GO:0004359">
    <property type="term" value="F:glutaminase activity"/>
    <property type="evidence" value="ECO:0007669"/>
    <property type="project" value="InterPro"/>
</dbReference>
<evidence type="ECO:0000256" key="9">
    <source>
        <dbReference type="RuleBase" id="RU003811"/>
    </source>
</evidence>
<dbReference type="NCBIfam" id="TIGR00552">
    <property type="entry name" value="nadE"/>
    <property type="match status" value="1"/>
</dbReference>
<evidence type="ECO:0000256" key="8">
    <source>
        <dbReference type="HAMAP-Rule" id="MF_00193"/>
    </source>
</evidence>
<dbReference type="CDD" id="cd00553">
    <property type="entry name" value="NAD_synthase"/>
    <property type="match status" value="1"/>
</dbReference>
<name>A0A0L0QQX7_VIRPA</name>
<dbReference type="PANTHER" id="PTHR23090">
    <property type="entry name" value="NH 3 /GLUTAMINE-DEPENDENT NAD + SYNTHETASE"/>
    <property type="match status" value="1"/>
</dbReference>
<feature type="binding site" evidence="8">
    <location>
        <position position="33"/>
    </location>
    <ligand>
        <name>Mg(2+)</name>
        <dbReference type="ChEBI" id="CHEBI:18420"/>
    </ligand>
</feature>
<feature type="binding site" evidence="8">
    <location>
        <position position="189"/>
    </location>
    <ligand>
        <name>ATP</name>
        <dbReference type="ChEBI" id="CHEBI:30616"/>
    </ligand>
</feature>
<comment type="function">
    <text evidence="8">Catalyzes the ATP-dependent amidation of deamido-NAD to form NAD. Uses ammonia as a nitrogen source.</text>
</comment>
<dbReference type="GO" id="GO:0008795">
    <property type="term" value="F:NAD+ synthase activity"/>
    <property type="evidence" value="ECO:0007669"/>
    <property type="project" value="UniProtKB-UniRule"/>
</dbReference>
<gene>
    <name evidence="8" type="primary">nadE</name>
    <name evidence="12" type="ORF">AFK71_19875</name>
</gene>
<dbReference type="RefSeq" id="WP_050353559.1">
    <property type="nucleotide sequence ID" value="NZ_BOSN01000001.1"/>
</dbReference>
<dbReference type="GO" id="GO:0046872">
    <property type="term" value="F:metal ion binding"/>
    <property type="evidence" value="ECO:0007669"/>
    <property type="project" value="UniProtKB-KW"/>
</dbReference>
<dbReference type="UniPathway" id="UPA00253">
    <property type="reaction ID" value="UER00333"/>
</dbReference>
<dbReference type="Pfam" id="PF02540">
    <property type="entry name" value="NAD_synthase"/>
    <property type="match status" value="1"/>
</dbReference>
<feature type="binding site" evidence="8">
    <location>
        <position position="138"/>
    </location>
    <ligand>
        <name>ATP</name>
        <dbReference type="ChEBI" id="CHEBI:30616"/>
    </ligand>
</feature>
<evidence type="ECO:0000256" key="7">
    <source>
        <dbReference type="ARBA" id="ARBA00023027"/>
    </source>
</evidence>
<keyword evidence="5 8" id="KW-0067">ATP-binding</keyword>
<evidence type="ECO:0000256" key="4">
    <source>
        <dbReference type="ARBA" id="ARBA00022741"/>
    </source>
</evidence>
<feature type="binding site" evidence="8">
    <location>
        <position position="167"/>
    </location>
    <ligand>
        <name>ATP</name>
        <dbReference type="ChEBI" id="CHEBI:30616"/>
    </ligand>
</feature>
<dbReference type="GO" id="GO:0005524">
    <property type="term" value="F:ATP binding"/>
    <property type="evidence" value="ECO:0007669"/>
    <property type="project" value="UniProtKB-UniRule"/>
</dbReference>
<dbReference type="OrthoDB" id="9803818at2"/>
<evidence type="ECO:0000256" key="6">
    <source>
        <dbReference type="ARBA" id="ARBA00022842"/>
    </source>
</evidence>
<dbReference type="HAMAP" id="MF_00193">
    <property type="entry name" value="NadE_ammonia_dep"/>
    <property type="match status" value="1"/>
</dbReference>
<feature type="binding site" description="in other chain" evidence="8">
    <location>
        <begin position="235"/>
        <end position="236"/>
    </location>
    <ligand>
        <name>deamido-NAD(+)</name>
        <dbReference type="ChEBI" id="CHEBI:58437"/>
        <note>ligand shared between two neighboring subunits</note>
    </ligand>
</feature>
<evidence type="ECO:0000256" key="3">
    <source>
        <dbReference type="ARBA" id="ARBA00022723"/>
    </source>
</evidence>
<feature type="domain" description="NAD/GMP synthase" evidence="11">
    <location>
        <begin position="5"/>
        <end position="238"/>
    </location>
</feature>
<dbReference type="InterPro" id="IPR022926">
    <property type="entry name" value="NH(3)-dep_NAD(+)_synth"/>
</dbReference>
<dbReference type="Gene3D" id="3.40.50.620">
    <property type="entry name" value="HUPs"/>
    <property type="match status" value="1"/>
</dbReference>
<dbReference type="GO" id="GO:0003952">
    <property type="term" value="F:NAD+ synthase (glutamine-hydrolyzing) activity"/>
    <property type="evidence" value="ECO:0007669"/>
    <property type="project" value="InterPro"/>
</dbReference>
<keyword evidence="2 8" id="KW-0436">Ligase</keyword>
<feature type="binding site" evidence="8">
    <location>
        <begin position="27"/>
        <end position="34"/>
    </location>
    <ligand>
        <name>ATP</name>
        <dbReference type="ChEBI" id="CHEBI:30616"/>
    </ligand>
</feature>
<dbReference type="PATRIC" id="fig|1473.5.peg.2720"/>
<comment type="catalytic activity">
    <reaction evidence="8 10">
        <text>deamido-NAD(+) + NH4(+) + ATP = AMP + diphosphate + NAD(+) + H(+)</text>
        <dbReference type="Rhea" id="RHEA:21188"/>
        <dbReference type="ChEBI" id="CHEBI:15378"/>
        <dbReference type="ChEBI" id="CHEBI:28938"/>
        <dbReference type="ChEBI" id="CHEBI:30616"/>
        <dbReference type="ChEBI" id="CHEBI:33019"/>
        <dbReference type="ChEBI" id="CHEBI:57540"/>
        <dbReference type="ChEBI" id="CHEBI:58437"/>
        <dbReference type="ChEBI" id="CHEBI:456215"/>
        <dbReference type="EC" id="6.3.1.5"/>
    </reaction>
</comment>
<comment type="subunit">
    <text evidence="8">Homodimer.</text>
</comment>
<keyword evidence="13" id="KW-1185">Reference proteome</keyword>
<feature type="binding site" evidence="8">
    <location>
        <position position="143"/>
    </location>
    <ligand>
        <name>Mg(2+)</name>
        <dbReference type="ChEBI" id="CHEBI:18420"/>
    </ligand>
</feature>
<evidence type="ECO:0000256" key="10">
    <source>
        <dbReference type="RuleBase" id="RU003812"/>
    </source>
</evidence>
<dbReference type="Proteomes" id="UP000036780">
    <property type="component" value="Unassembled WGS sequence"/>
</dbReference>
<keyword evidence="7 8" id="KW-0520">NAD</keyword>
<dbReference type="GO" id="GO:0005737">
    <property type="term" value="C:cytoplasm"/>
    <property type="evidence" value="ECO:0007669"/>
    <property type="project" value="InterPro"/>
</dbReference>
<feature type="binding site" description="in other chain" evidence="8">
    <location>
        <position position="118"/>
    </location>
    <ligand>
        <name>deamido-NAD(+)</name>
        <dbReference type="ChEBI" id="CHEBI:58437"/>
        <note>ligand shared between two neighboring subunits</note>
    </ligand>
</feature>